<dbReference type="GO" id="GO:0003677">
    <property type="term" value="F:DNA binding"/>
    <property type="evidence" value="ECO:0007669"/>
    <property type="project" value="InterPro"/>
</dbReference>
<organism evidence="2 3">
    <name type="scientific">Helicobacter apodemus</name>
    <dbReference type="NCBI Taxonomy" id="135569"/>
    <lineage>
        <taxon>Bacteria</taxon>
        <taxon>Pseudomonadati</taxon>
        <taxon>Campylobacterota</taxon>
        <taxon>Epsilonproteobacteria</taxon>
        <taxon>Campylobacterales</taxon>
        <taxon>Helicobacteraceae</taxon>
        <taxon>Helicobacter</taxon>
    </lineage>
</organism>
<dbReference type="Gene3D" id="3.40.50.10810">
    <property type="entry name" value="Tandem AAA-ATPase domain"/>
    <property type="match status" value="2"/>
</dbReference>
<protein>
    <submittedName>
        <fullName evidence="2">Helicase</fullName>
    </submittedName>
</protein>
<proteinExistence type="predicted"/>
<dbReference type="InterPro" id="IPR027417">
    <property type="entry name" value="P-loop_NTPase"/>
</dbReference>
<dbReference type="GO" id="GO:0004386">
    <property type="term" value="F:helicase activity"/>
    <property type="evidence" value="ECO:0007669"/>
    <property type="project" value="UniProtKB-KW"/>
</dbReference>
<keyword evidence="3" id="KW-1185">Reference proteome</keyword>
<dbReference type="InterPro" id="IPR006935">
    <property type="entry name" value="Helicase/UvrB_N"/>
</dbReference>
<name>A0A4U8UD50_9HELI</name>
<dbReference type="RefSeq" id="WP_194145609.1">
    <property type="nucleotide sequence ID" value="NZ_JRPC02000049.1"/>
</dbReference>
<dbReference type="Proteomes" id="UP000029920">
    <property type="component" value="Unassembled WGS sequence"/>
</dbReference>
<dbReference type="InterPro" id="IPR038718">
    <property type="entry name" value="SNF2-like_sf"/>
</dbReference>
<accession>A0A4U8UD50</accession>
<dbReference type="GO" id="GO:0016787">
    <property type="term" value="F:hydrolase activity"/>
    <property type="evidence" value="ECO:0007669"/>
    <property type="project" value="InterPro"/>
</dbReference>
<evidence type="ECO:0000259" key="1">
    <source>
        <dbReference type="PROSITE" id="PS51192"/>
    </source>
</evidence>
<dbReference type="GO" id="GO:0005524">
    <property type="term" value="F:ATP binding"/>
    <property type="evidence" value="ECO:0007669"/>
    <property type="project" value="InterPro"/>
</dbReference>
<evidence type="ECO:0000313" key="3">
    <source>
        <dbReference type="Proteomes" id="UP000029920"/>
    </source>
</evidence>
<feature type="non-terminal residue" evidence="2">
    <location>
        <position position="439"/>
    </location>
</feature>
<dbReference type="PROSITE" id="PS51192">
    <property type="entry name" value="HELICASE_ATP_BIND_1"/>
    <property type="match status" value="1"/>
</dbReference>
<dbReference type="SMART" id="SM00487">
    <property type="entry name" value="DEXDc"/>
    <property type="match status" value="1"/>
</dbReference>
<keyword evidence="2" id="KW-0547">Nucleotide-binding</keyword>
<evidence type="ECO:0000313" key="2">
    <source>
        <dbReference type="EMBL" id="TLE13244.1"/>
    </source>
</evidence>
<dbReference type="EMBL" id="JRPC02000049">
    <property type="protein sequence ID" value="TLE13244.1"/>
    <property type="molecule type" value="Genomic_DNA"/>
</dbReference>
<dbReference type="Pfam" id="PF04851">
    <property type="entry name" value="ResIII"/>
    <property type="match status" value="1"/>
</dbReference>
<feature type="domain" description="Helicase ATP-binding" evidence="1">
    <location>
        <begin position="64"/>
        <end position="361"/>
    </location>
</feature>
<gene>
    <name evidence="2" type="ORF">LS72_010110</name>
</gene>
<comment type="caution">
    <text evidence="2">The sequence shown here is derived from an EMBL/GenBank/DDBJ whole genome shotgun (WGS) entry which is preliminary data.</text>
</comment>
<reference evidence="2 3" key="1">
    <citation type="journal article" date="2014" name="Genome Announc.">
        <title>Draft genome sequences of eight enterohepatic helicobacter species isolated from both laboratory and wild rodents.</title>
        <authorList>
            <person name="Sheh A."/>
            <person name="Shen Z."/>
            <person name="Fox J.G."/>
        </authorList>
    </citation>
    <scope>NUCLEOTIDE SEQUENCE [LARGE SCALE GENOMIC DNA]</scope>
    <source>
        <strain evidence="2 3">MIT-03-7007</strain>
    </source>
</reference>
<keyword evidence="2" id="KW-0378">Hydrolase</keyword>
<dbReference type="InterPro" id="IPR014001">
    <property type="entry name" value="Helicase_ATP-bd"/>
</dbReference>
<keyword evidence="2" id="KW-0067">ATP-binding</keyword>
<sequence length="439" mass="49927">MKIMNFSDFLINHKTAIKVSLHESVSPTFIGLQEPAKYNKDIETLLKLKKKPFPTQATIITAGVNHLKKRKSLLLSCEMGTGKTLMGISLSYSLLKNGGNVFIMSPSHLVPKWASEIEVTLGKSDEAILNYEIVIVRNFKTIIDYQNDSKDGILRFFICSKEVAKLSYPREKIIDTTESIKAKKINSSLWQFSCSQCGKVLEEVSNCSESINYIEVDEYGEELKNTHFTLKEVKKYFKNKEAGFVTRRFFKQLHKCNCRNVVPELKQTSFKEWYAGIKKPSLKGVAMRYGVAEFIKKRLKKGFIDLLVLDEIHELKGNDTAQGTAFGMLASCSSKIVGLTGTLLNGYASSLFYILYRMNPDFMKHTMGLNYEDLGIFVDRFGAAEKEYTKENWEDCSVEDGVVTKRGKLMIVFKYINLDIPKLIKELRDLSVPSKEADF</sequence>
<keyword evidence="2" id="KW-0347">Helicase</keyword>
<dbReference type="SUPFAM" id="SSF52540">
    <property type="entry name" value="P-loop containing nucleoside triphosphate hydrolases"/>
    <property type="match status" value="1"/>
</dbReference>
<dbReference type="AlphaFoldDB" id="A0A4U8UD50"/>